<dbReference type="PRINTS" id="PR00436">
    <property type="entry name" value="INTERLEUKIN8"/>
</dbReference>
<evidence type="ECO:0000259" key="7">
    <source>
        <dbReference type="SMART" id="SM00199"/>
    </source>
</evidence>
<keyword evidence="6" id="KW-0145">Chemotaxis</keyword>
<dbReference type="InterPro" id="IPR001811">
    <property type="entry name" value="Chemokine_IL8-like_dom"/>
</dbReference>
<dbReference type="Pfam" id="PF00048">
    <property type="entry name" value="IL8"/>
    <property type="match status" value="1"/>
</dbReference>
<keyword evidence="4 6" id="KW-0964">Secreted</keyword>
<comment type="caution">
    <text evidence="8">The sequence shown here is derived from an EMBL/GenBank/DDBJ whole genome shotgun (WGS) entry which is preliminary data.</text>
</comment>
<dbReference type="GO" id="GO:0005615">
    <property type="term" value="C:extracellular space"/>
    <property type="evidence" value="ECO:0007669"/>
    <property type="project" value="UniProtKB-UniRule"/>
</dbReference>
<name>A0AAV7VWC4_PLEWA</name>
<feature type="domain" description="Chemokine interleukin-8-like" evidence="7">
    <location>
        <begin position="31"/>
        <end position="92"/>
    </location>
</feature>
<organism evidence="8 9">
    <name type="scientific">Pleurodeles waltl</name>
    <name type="common">Iberian ribbed newt</name>
    <dbReference type="NCBI Taxonomy" id="8319"/>
    <lineage>
        <taxon>Eukaryota</taxon>
        <taxon>Metazoa</taxon>
        <taxon>Chordata</taxon>
        <taxon>Craniata</taxon>
        <taxon>Vertebrata</taxon>
        <taxon>Euteleostomi</taxon>
        <taxon>Amphibia</taxon>
        <taxon>Batrachia</taxon>
        <taxon>Caudata</taxon>
        <taxon>Salamandroidea</taxon>
        <taxon>Salamandridae</taxon>
        <taxon>Pleurodelinae</taxon>
        <taxon>Pleurodeles</taxon>
    </lineage>
</organism>
<dbReference type="EMBL" id="JANPWB010000002">
    <property type="protein sequence ID" value="KAJ1206000.1"/>
    <property type="molecule type" value="Genomic_DNA"/>
</dbReference>
<comment type="similarity">
    <text evidence="2 6">Belongs to the intercrine alpha (chemokine CxC) family.</text>
</comment>
<proteinExistence type="inferred from homology"/>
<gene>
    <name evidence="8" type="ORF">NDU88_001416</name>
</gene>
<evidence type="ECO:0000256" key="6">
    <source>
        <dbReference type="RuleBase" id="RU361149"/>
    </source>
</evidence>
<dbReference type="InterPro" id="IPR018048">
    <property type="entry name" value="Chemokine_CXC_CS"/>
</dbReference>
<dbReference type="InterPro" id="IPR039809">
    <property type="entry name" value="Chemokine_b/g/d"/>
</dbReference>
<keyword evidence="5" id="KW-1015">Disulfide bond</keyword>
<dbReference type="GO" id="GO:0008009">
    <property type="term" value="F:chemokine activity"/>
    <property type="evidence" value="ECO:0007669"/>
    <property type="project" value="InterPro"/>
</dbReference>
<dbReference type="PANTHER" id="PTHR12015">
    <property type="entry name" value="SMALL INDUCIBLE CYTOKINE A"/>
    <property type="match status" value="1"/>
</dbReference>
<dbReference type="Gene3D" id="2.40.50.40">
    <property type="match status" value="1"/>
</dbReference>
<dbReference type="InterPro" id="IPR036048">
    <property type="entry name" value="Interleukin_8-like_sf"/>
</dbReference>
<dbReference type="CDD" id="cd00273">
    <property type="entry name" value="Chemokine_CXC"/>
    <property type="match status" value="1"/>
</dbReference>
<dbReference type="SMART" id="SM00199">
    <property type="entry name" value="SCY"/>
    <property type="match status" value="1"/>
</dbReference>
<dbReference type="FunFam" id="2.40.50.40:FF:000004">
    <property type="entry name" value="C-X-C motif chemokine"/>
    <property type="match status" value="1"/>
</dbReference>
<dbReference type="PROSITE" id="PS00471">
    <property type="entry name" value="SMALL_CYTOKINES_CXC"/>
    <property type="match status" value="1"/>
</dbReference>
<feature type="chain" id="PRO_5043090106" description="C-X-C motif chemokine" evidence="6">
    <location>
        <begin position="23"/>
        <end position="95"/>
    </location>
</feature>
<dbReference type="PANTHER" id="PTHR12015:SF198">
    <property type="entry name" value="PLATELET BASIC PROTEIN"/>
    <property type="match status" value="1"/>
</dbReference>
<evidence type="ECO:0000256" key="5">
    <source>
        <dbReference type="ARBA" id="ARBA00023157"/>
    </source>
</evidence>
<evidence type="ECO:0000313" key="8">
    <source>
        <dbReference type="EMBL" id="KAJ1206000.1"/>
    </source>
</evidence>
<keyword evidence="6" id="KW-0732">Signal</keyword>
<accession>A0AAV7VWC4</accession>
<keyword evidence="3 6" id="KW-0202">Cytokine</keyword>
<dbReference type="PRINTS" id="PR00437">
    <property type="entry name" value="SMALLCYTKCXC"/>
</dbReference>
<dbReference type="InterPro" id="IPR001089">
    <property type="entry name" value="Chemokine_CXC"/>
</dbReference>
<evidence type="ECO:0000256" key="3">
    <source>
        <dbReference type="ARBA" id="ARBA00022514"/>
    </source>
</evidence>
<sequence>MQGVHFAAVLAMWLLCGSLSEGVSLQKSATELRCQCLKTESGFINPKQIQKVEIIPSGPHCQNVEVIMELHSGQKVCVDPQAAWVKKIMDWISKS</sequence>
<protein>
    <recommendedName>
        <fullName evidence="6">C-X-C motif chemokine</fullName>
    </recommendedName>
</protein>
<dbReference type="GO" id="GO:0006955">
    <property type="term" value="P:immune response"/>
    <property type="evidence" value="ECO:0007669"/>
    <property type="project" value="InterPro"/>
</dbReference>
<feature type="signal peptide" evidence="6">
    <location>
        <begin position="1"/>
        <end position="22"/>
    </location>
</feature>
<evidence type="ECO:0000313" key="9">
    <source>
        <dbReference type="Proteomes" id="UP001066276"/>
    </source>
</evidence>
<dbReference type="Proteomes" id="UP001066276">
    <property type="component" value="Chromosome 1_2"/>
</dbReference>
<evidence type="ECO:0000256" key="2">
    <source>
        <dbReference type="ARBA" id="ARBA00010665"/>
    </source>
</evidence>
<keyword evidence="9" id="KW-1185">Reference proteome</keyword>
<evidence type="ECO:0000256" key="4">
    <source>
        <dbReference type="ARBA" id="ARBA00022525"/>
    </source>
</evidence>
<comment type="subcellular location">
    <subcellularLocation>
        <location evidence="1 6">Secreted</location>
    </subcellularLocation>
</comment>
<dbReference type="InterPro" id="IPR033899">
    <property type="entry name" value="CXC_Chemokine_domain"/>
</dbReference>
<dbReference type="GO" id="GO:0006952">
    <property type="term" value="P:defense response"/>
    <property type="evidence" value="ECO:0007669"/>
    <property type="project" value="InterPro"/>
</dbReference>
<reference evidence="8" key="1">
    <citation type="journal article" date="2022" name="bioRxiv">
        <title>Sequencing and chromosome-scale assembly of the giantPleurodeles waltlgenome.</title>
        <authorList>
            <person name="Brown T."/>
            <person name="Elewa A."/>
            <person name="Iarovenko S."/>
            <person name="Subramanian E."/>
            <person name="Araus A.J."/>
            <person name="Petzold A."/>
            <person name="Susuki M."/>
            <person name="Suzuki K.-i.T."/>
            <person name="Hayashi T."/>
            <person name="Toyoda A."/>
            <person name="Oliveira C."/>
            <person name="Osipova E."/>
            <person name="Leigh N.D."/>
            <person name="Simon A."/>
            <person name="Yun M.H."/>
        </authorList>
    </citation>
    <scope>NUCLEOTIDE SEQUENCE</scope>
    <source>
        <strain evidence="8">20211129_DDA</strain>
        <tissue evidence="8">Liver</tissue>
    </source>
</reference>
<dbReference type="AlphaFoldDB" id="A0AAV7VWC4"/>
<evidence type="ECO:0000256" key="1">
    <source>
        <dbReference type="ARBA" id="ARBA00004613"/>
    </source>
</evidence>
<dbReference type="SUPFAM" id="SSF54117">
    <property type="entry name" value="Interleukin 8-like chemokines"/>
    <property type="match status" value="1"/>
</dbReference>